<comment type="subcellular location">
    <subcellularLocation>
        <location evidence="5">Cell membrane</location>
        <topology evidence="5">Multi-pass membrane protein</topology>
    </subcellularLocation>
    <subcellularLocation>
        <location evidence="1">Membrane</location>
        <topology evidence="1">Multi-pass membrane protein</topology>
    </subcellularLocation>
</comment>
<dbReference type="InParanoid" id="D1C7N6"/>
<dbReference type="InterPro" id="IPR000412">
    <property type="entry name" value="ABC_2_transport"/>
</dbReference>
<feature type="domain" description="ABC transmembrane type-2" evidence="6">
    <location>
        <begin position="24"/>
        <end position="255"/>
    </location>
</feature>
<name>D1C7N6_SPHTD</name>
<reference evidence="8" key="1">
    <citation type="submission" date="2009-11" db="EMBL/GenBank/DDBJ databases">
        <title>The complete chromosome 1 of Sphaerobacter thermophilus DSM 20745.</title>
        <authorList>
            <person name="Lucas S."/>
            <person name="Copeland A."/>
            <person name="Lapidus A."/>
            <person name="Glavina del Rio T."/>
            <person name="Dalin E."/>
            <person name="Tice H."/>
            <person name="Bruce D."/>
            <person name="Goodwin L."/>
            <person name="Pitluck S."/>
            <person name="Kyrpides N."/>
            <person name="Mavromatis K."/>
            <person name="Ivanova N."/>
            <person name="Mikhailova N."/>
            <person name="LaButti K.M."/>
            <person name="Clum A."/>
            <person name="Sun H.I."/>
            <person name="Brettin T."/>
            <person name="Detter J.C."/>
            <person name="Han C."/>
            <person name="Larimer F."/>
            <person name="Land M."/>
            <person name="Hauser L."/>
            <person name="Markowitz V."/>
            <person name="Cheng J.F."/>
            <person name="Hugenholtz P."/>
            <person name="Woyke T."/>
            <person name="Wu D."/>
            <person name="Steenblock K."/>
            <person name="Schneider S."/>
            <person name="Pukall R."/>
            <person name="Goeker M."/>
            <person name="Klenk H.P."/>
            <person name="Eisen J.A."/>
        </authorList>
    </citation>
    <scope>NUCLEOTIDE SEQUENCE [LARGE SCALE GENOMIC DNA]</scope>
    <source>
        <strain evidence="8">ATCC 49802 / DSM 20745 / S 6022</strain>
    </source>
</reference>
<dbReference type="PROSITE" id="PS51012">
    <property type="entry name" value="ABC_TM2"/>
    <property type="match status" value="1"/>
</dbReference>
<proteinExistence type="inferred from homology"/>
<dbReference type="PIRSF" id="PIRSF006648">
    <property type="entry name" value="DrrB"/>
    <property type="match status" value="1"/>
</dbReference>
<evidence type="ECO:0000256" key="5">
    <source>
        <dbReference type="RuleBase" id="RU361157"/>
    </source>
</evidence>
<feature type="transmembrane region" description="Helical" evidence="5">
    <location>
        <begin position="141"/>
        <end position="166"/>
    </location>
</feature>
<sequence>MMTALIHTMDIAGRHLRNFSRQPWYIAFSLVQPIIYLLLFGALFKRVVELPGFNTGSYATFLTPGVVAMSALFSGGWLGVSIVSDLERGVLDRFLVSPVSRSALITGRLIQTGLVTVIQSLILIGLGLLVSARFAGGVAQVAVLIAAAVLLTAIFGALSCAVALVVRKEESIIGVVQFLLLPLTFLSSVFMAPALMPGWIRQVSRFNPLNWAVEIGRSAPEAASMDWSLVLTRGAGLVALAVVATWLATRAFGAYQRSI</sequence>
<dbReference type="Pfam" id="PF01061">
    <property type="entry name" value="ABC2_membrane"/>
    <property type="match status" value="1"/>
</dbReference>
<dbReference type="GO" id="GO:0140359">
    <property type="term" value="F:ABC-type transporter activity"/>
    <property type="evidence" value="ECO:0007669"/>
    <property type="project" value="InterPro"/>
</dbReference>
<keyword evidence="5" id="KW-0813">Transport</keyword>
<dbReference type="GO" id="GO:0043190">
    <property type="term" value="C:ATP-binding cassette (ABC) transporter complex"/>
    <property type="evidence" value="ECO:0007669"/>
    <property type="project" value="InterPro"/>
</dbReference>
<dbReference type="AlphaFoldDB" id="D1C7N6"/>
<accession>D1C7N6</accession>
<evidence type="ECO:0000313" key="7">
    <source>
        <dbReference type="EMBL" id="ACZ37869.1"/>
    </source>
</evidence>
<feature type="transmembrane region" description="Helical" evidence="5">
    <location>
        <begin position="178"/>
        <end position="200"/>
    </location>
</feature>
<dbReference type="RefSeq" id="WP_012870916.1">
    <property type="nucleotide sequence ID" value="NC_013523.1"/>
</dbReference>
<dbReference type="OrthoDB" id="670210at2"/>
<dbReference type="InterPro" id="IPR013525">
    <property type="entry name" value="ABC2_TM"/>
</dbReference>
<dbReference type="eggNOG" id="COG0842">
    <property type="taxonomic scope" value="Bacteria"/>
</dbReference>
<feature type="transmembrane region" description="Helical" evidence="5">
    <location>
        <begin position="64"/>
        <end position="84"/>
    </location>
</feature>
<dbReference type="InterPro" id="IPR047817">
    <property type="entry name" value="ABC2_TM_bact-type"/>
</dbReference>
<keyword evidence="5" id="KW-1003">Cell membrane</keyword>
<protein>
    <recommendedName>
        <fullName evidence="5">Transport permease protein</fullName>
    </recommendedName>
</protein>
<dbReference type="HOGENOM" id="CLU_039483_2_3_0"/>
<feature type="transmembrane region" description="Helical" evidence="5">
    <location>
        <begin position="105"/>
        <end position="129"/>
    </location>
</feature>
<keyword evidence="2 5" id="KW-0812">Transmembrane</keyword>
<keyword evidence="4 5" id="KW-0472">Membrane</keyword>
<dbReference type="Proteomes" id="UP000002027">
    <property type="component" value="Chromosome 1"/>
</dbReference>
<evidence type="ECO:0000313" key="8">
    <source>
        <dbReference type="Proteomes" id="UP000002027"/>
    </source>
</evidence>
<evidence type="ECO:0000256" key="3">
    <source>
        <dbReference type="ARBA" id="ARBA00022989"/>
    </source>
</evidence>
<evidence type="ECO:0000256" key="1">
    <source>
        <dbReference type="ARBA" id="ARBA00004141"/>
    </source>
</evidence>
<feature type="transmembrane region" description="Helical" evidence="5">
    <location>
        <begin position="227"/>
        <end position="248"/>
    </location>
</feature>
<evidence type="ECO:0000256" key="4">
    <source>
        <dbReference type="ARBA" id="ARBA00023136"/>
    </source>
</evidence>
<dbReference type="InterPro" id="IPR051784">
    <property type="entry name" value="Nod_factor_ABC_transporter"/>
</dbReference>
<dbReference type="KEGG" id="sti:Sthe_0430"/>
<evidence type="ECO:0000259" key="6">
    <source>
        <dbReference type="PROSITE" id="PS51012"/>
    </source>
</evidence>
<gene>
    <name evidence="7" type="ordered locus">Sthe_0430</name>
</gene>
<keyword evidence="8" id="KW-1185">Reference proteome</keyword>
<dbReference type="STRING" id="479434.Sthe_0430"/>
<organism evidence="7 8">
    <name type="scientific">Sphaerobacter thermophilus (strain ATCC 49802 / DSM 20745 / KCCM 41009 / NCIMB 13125 / S 6022)</name>
    <dbReference type="NCBI Taxonomy" id="479434"/>
    <lineage>
        <taxon>Bacteria</taxon>
        <taxon>Pseudomonadati</taxon>
        <taxon>Thermomicrobiota</taxon>
        <taxon>Thermomicrobia</taxon>
        <taxon>Sphaerobacterales</taxon>
        <taxon>Sphaerobacterineae</taxon>
        <taxon>Sphaerobacteraceae</taxon>
        <taxon>Sphaerobacter</taxon>
    </lineage>
</organism>
<reference evidence="7 8" key="2">
    <citation type="journal article" date="2010" name="Stand. Genomic Sci.">
        <title>Complete genome sequence of Desulfohalobium retbaense type strain (HR(100)).</title>
        <authorList>
            <person name="Spring S."/>
            <person name="Nolan M."/>
            <person name="Lapidus A."/>
            <person name="Glavina Del Rio T."/>
            <person name="Copeland A."/>
            <person name="Tice H."/>
            <person name="Cheng J.F."/>
            <person name="Lucas S."/>
            <person name="Land M."/>
            <person name="Chen F."/>
            <person name="Bruce D."/>
            <person name="Goodwin L."/>
            <person name="Pitluck S."/>
            <person name="Ivanova N."/>
            <person name="Mavromatis K."/>
            <person name="Mikhailova N."/>
            <person name="Pati A."/>
            <person name="Chen A."/>
            <person name="Palaniappan K."/>
            <person name="Hauser L."/>
            <person name="Chang Y.J."/>
            <person name="Jeffries C.D."/>
            <person name="Munk C."/>
            <person name="Kiss H."/>
            <person name="Chain P."/>
            <person name="Han C."/>
            <person name="Brettin T."/>
            <person name="Detter J.C."/>
            <person name="Schuler E."/>
            <person name="Goker M."/>
            <person name="Rohde M."/>
            <person name="Bristow J."/>
            <person name="Eisen J.A."/>
            <person name="Markowitz V."/>
            <person name="Hugenholtz P."/>
            <person name="Kyrpides N.C."/>
            <person name="Klenk H.P."/>
        </authorList>
    </citation>
    <scope>NUCLEOTIDE SEQUENCE [LARGE SCALE GENOMIC DNA]</scope>
    <source>
        <strain evidence="8">ATCC 49802 / DSM 20745 / S 6022</strain>
    </source>
</reference>
<dbReference type="EMBL" id="CP001823">
    <property type="protein sequence ID" value="ACZ37869.1"/>
    <property type="molecule type" value="Genomic_DNA"/>
</dbReference>
<evidence type="ECO:0000256" key="2">
    <source>
        <dbReference type="ARBA" id="ARBA00022692"/>
    </source>
</evidence>
<feature type="transmembrane region" description="Helical" evidence="5">
    <location>
        <begin position="24"/>
        <end position="44"/>
    </location>
</feature>
<dbReference type="PANTHER" id="PTHR43229">
    <property type="entry name" value="NODULATION PROTEIN J"/>
    <property type="match status" value="1"/>
</dbReference>
<keyword evidence="3 5" id="KW-1133">Transmembrane helix</keyword>
<dbReference type="PANTHER" id="PTHR43229:SF2">
    <property type="entry name" value="NODULATION PROTEIN J"/>
    <property type="match status" value="1"/>
</dbReference>
<comment type="similarity">
    <text evidence="5">Belongs to the ABC-2 integral membrane protein family.</text>
</comment>